<evidence type="ECO:0008006" key="3">
    <source>
        <dbReference type="Google" id="ProtNLM"/>
    </source>
</evidence>
<keyword evidence="2" id="KW-1185">Reference proteome</keyword>
<dbReference type="AlphaFoldDB" id="A5D054"/>
<evidence type="ECO:0000313" key="1">
    <source>
        <dbReference type="EMBL" id="BAF60360.1"/>
    </source>
</evidence>
<proteinExistence type="predicted"/>
<dbReference type="HOGENOM" id="CLU_2303265_0_0_9"/>
<protein>
    <recommendedName>
        <fullName evidence="3">Phage protein</fullName>
    </recommendedName>
</protein>
<reference evidence="2" key="1">
    <citation type="journal article" date="2008" name="Genome Res.">
        <title>The genome of Pelotomaculum thermopropionicum reveals niche-associated evolution in anaerobic microbiota.</title>
        <authorList>
            <person name="Kosaka T."/>
            <person name="Kato S."/>
            <person name="Shimoyama T."/>
            <person name="Ishii S."/>
            <person name="Abe T."/>
            <person name="Watanabe K."/>
        </authorList>
    </citation>
    <scope>NUCLEOTIDE SEQUENCE [LARGE SCALE GENOMIC DNA]</scope>
    <source>
        <strain evidence="2">DSM 13744 / JCM 10971 / SI</strain>
    </source>
</reference>
<dbReference type="EMBL" id="AP009389">
    <property type="protein sequence ID" value="BAF60360.1"/>
    <property type="molecule type" value="Genomic_DNA"/>
</dbReference>
<gene>
    <name evidence="1" type="ordered locus">PTH_2179</name>
</gene>
<evidence type="ECO:0000313" key="2">
    <source>
        <dbReference type="Proteomes" id="UP000006556"/>
    </source>
</evidence>
<sequence length="100" mass="11878">MRLRPAEFWDLTPTELGDLVDAFKWEEERRDEADYYRTAWLASHLMNASGNYRQTITPDKLLGRKKAQSQPITPEERDKAMQELLKKFNKKAESRYRFPG</sequence>
<organism evidence="1 2">
    <name type="scientific">Pelotomaculum thermopropionicum (strain DSM 13744 / JCM 10971 / SI)</name>
    <dbReference type="NCBI Taxonomy" id="370438"/>
    <lineage>
        <taxon>Bacteria</taxon>
        <taxon>Bacillati</taxon>
        <taxon>Bacillota</taxon>
        <taxon>Clostridia</taxon>
        <taxon>Eubacteriales</taxon>
        <taxon>Desulfotomaculaceae</taxon>
        <taxon>Pelotomaculum</taxon>
    </lineage>
</organism>
<dbReference type="STRING" id="370438.PTH_2179"/>
<accession>A5D054</accession>
<dbReference type="KEGG" id="pth:PTH_2179"/>
<dbReference type="Proteomes" id="UP000006556">
    <property type="component" value="Chromosome"/>
</dbReference>
<name>A5D054_PELTS</name>